<dbReference type="OrthoDB" id="114026at2"/>
<accession>A0A239PIA6</accession>
<proteinExistence type="predicted"/>
<gene>
    <name evidence="2" type="ORF">SAMN06297382_0004</name>
</gene>
<dbReference type="RefSeq" id="WP_089410559.1">
    <property type="nucleotide sequence ID" value="NZ_FZQA01000001.1"/>
</dbReference>
<keyword evidence="3" id="KW-1185">Reference proteome</keyword>
<organism evidence="2 3">
    <name type="scientific">Amphiplicatus metriothermophilus</name>
    <dbReference type="NCBI Taxonomy" id="1519374"/>
    <lineage>
        <taxon>Bacteria</taxon>
        <taxon>Pseudomonadati</taxon>
        <taxon>Pseudomonadota</taxon>
        <taxon>Alphaproteobacteria</taxon>
        <taxon>Parvularculales</taxon>
        <taxon>Parvularculaceae</taxon>
        <taxon>Amphiplicatus</taxon>
    </lineage>
</organism>
<feature type="signal peptide" evidence="1">
    <location>
        <begin position="1"/>
        <end position="20"/>
    </location>
</feature>
<dbReference type="Pfam" id="PF06940">
    <property type="entry name" value="DUF1287"/>
    <property type="match status" value="1"/>
</dbReference>
<evidence type="ECO:0000313" key="2">
    <source>
        <dbReference type="EMBL" id="SNT67516.1"/>
    </source>
</evidence>
<dbReference type="InterPro" id="IPR009706">
    <property type="entry name" value="DUF1287"/>
</dbReference>
<feature type="chain" id="PRO_5012082783" description="DUF1287 domain-containing protein" evidence="1">
    <location>
        <begin position="21"/>
        <end position="202"/>
    </location>
</feature>
<dbReference type="AlphaFoldDB" id="A0A239PIA6"/>
<dbReference type="EMBL" id="FZQA01000001">
    <property type="protein sequence ID" value="SNT67516.1"/>
    <property type="molecule type" value="Genomic_DNA"/>
</dbReference>
<evidence type="ECO:0000256" key="1">
    <source>
        <dbReference type="SAM" id="SignalP"/>
    </source>
</evidence>
<evidence type="ECO:0008006" key="4">
    <source>
        <dbReference type="Google" id="ProtNLM"/>
    </source>
</evidence>
<keyword evidence="1" id="KW-0732">Signal</keyword>
<dbReference type="Proteomes" id="UP000198346">
    <property type="component" value="Unassembled WGS sequence"/>
</dbReference>
<dbReference type="PIRSF" id="PIRSF011444">
    <property type="entry name" value="DUF1287"/>
    <property type="match status" value="1"/>
</dbReference>
<sequence>MRALLLTLIFAAAAVFPAGAEPAAGARLAEAALAQVGRTLVYDPSYVALDYPGGDISEERGVCADVVVRTLREIGIDLQLLVHEDMNRDFAAYPDHWGLDRPDPNIDHRRVPNLEAFFRRAGVALPASGDPSDYAPGDVVAWNLRGPSGFLPHIGVVTGRRAPSGRPLVVHNIGAGARLEDALFDWPITGRYRPALMTESES</sequence>
<reference evidence="2 3" key="1">
    <citation type="submission" date="2017-07" db="EMBL/GenBank/DDBJ databases">
        <authorList>
            <person name="Sun Z.S."/>
            <person name="Albrecht U."/>
            <person name="Echele G."/>
            <person name="Lee C.C."/>
        </authorList>
    </citation>
    <scope>NUCLEOTIDE SEQUENCE [LARGE SCALE GENOMIC DNA]</scope>
    <source>
        <strain evidence="2 3">CGMCC 1.12710</strain>
    </source>
</reference>
<name>A0A239PIA6_9PROT</name>
<evidence type="ECO:0000313" key="3">
    <source>
        <dbReference type="Proteomes" id="UP000198346"/>
    </source>
</evidence>
<protein>
    <recommendedName>
        <fullName evidence="4">DUF1287 domain-containing protein</fullName>
    </recommendedName>
</protein>